<dbReference type="Gene3D" id="2.102.10.10">
    <property type="entry name" value="Rieske [2Fe-2S] iron-sulphur domain"/>
    <property type="match status" value="1"/>
</dbReference>
<feature type="domain" description="Rieske" evidence="5">
    <location>
        <begin position="8"/>
        <end position="118"/>
    </location>
</feature>
<reference evidence="6 7" key="1">
    <citation type="submission" date="2022-09" db="EMBL/GenBank/DDBJ databases">
        <authorList>
            <person name="Han X.L."/>
            <person name="Wang Q."/>
            <person name="Lu T."/>
        </authorList>
    </citation>
    <scope>NUCLEOTIDE SEQUENCE [LARGE SCALE GENOMIC DNA]</scope>
    <source>
        <strain evidence="6 7">WQ 127069</strain>
    </source>
</reference>
<evidence type="ECO:0000313" key="7">
    <source>
        <dbReference type="Proteomes" id="UP001652445"/>
    </source>
</evidence>
<gene>
    <name evidence="6" type="ORF">OB236_02655</name>
</gene>
<dbReference type="PANTHER" id="PTHR21496:SF23">
    <property type="entry name" value="3-PHENYLPROPIONATE_CINNAMIC ACID DIOXYGENASE FERREDOXIN SUBUNIT"/>
    <property type="match status" value="1"/>
</dbReference>
<dbReference type="Pfam" id="PF00355">
    <property type="entry name" value="Rieske"/>
    <property type="match status" value="1"/>
</dbReference>
<dbReference type="RefSeq" id="WP_076229611.1">
    <property type="nucleotide sequence ID" value="NZ_JAOQIO010000007.1"/>
</dbReference>
<comment type="caution">
    <text evidence="6">The sequence shown here is derived from an EMBL/GenBank/DDBJ whole genome shotgun (WGS) entry which is preliminary data.</text>
</comment>
<keyword evidence="1" id="KW-0001">2Fe-2S</keyword>
<organism evidence="6 7">
    <name type="scientific">Paenibacillus baimaensis</name>
    <dbReference type="NCBI Taxonomy" id="2982185"/>
    <lineage>
        <taxon>Bacteria</taxon>
        <taxon>Bacillati</taxon>
        <taxon>Bacillota</taxon>
        <taxon>Bacilli</taxon>
        <taxon>Bacillales</taxon>
        <taxon>Paenibacillaceae</taxon>
        <taxon>Paenibacillus</taxon>
    </lineage>
</organism>
<evidence type="ECO:0000259" key="5">
    <source>
        <dbReference type="PROSITE" id="PS51296"/>
    </source>
</evidence>
<keyword evidence="3" id="KW-0408">Iron</keyword>
<sequence>MNKVKVRYEAASLMELQEKGRVIAVVKGMEIGIFLVKGNLHAWRNVCPHAAAPVCVGVVCGTRLPSMVYEYQYGREQEIVRCPWHGWEFDLTNGQHLADPNVRLRGYEVETEGDQVYVLI</sequence>
<keyword evidence="7" id="KW-1185">Reference proteome</keyword>
<keyword evidence="2" id="KW-0479">Metal-binding</keyword>
<dbReference type="SUPFAM" id="SSF50022">
    <property type="entry name" value="ISP domain"/>
    <property type="match status" value="1"/>
</dbReference>
<dbReference type="PANTHER" id="PTHR21496">
    <property type="entry name" value="FERREDOXIN-RELATED"/>
    <property type="match status" value="1"/>
</dbReference>
<dbReference type="Proteomes" id="UP001652445">
    <property type="component" value="Unassembled WGS sequence"/>
</dbReference>
<accession>A0ABT2UAI2</accession>
<dbReference type="CDD" id="cd03467">
    <property type="entry name" value="Rieske"/>
    <property type="match status" value="1"/>
</dbReference>
<evidence type="ECO:0000313" key="6">
    <source>
        <dbReference type="EMBL" id="MCU6791021.1"/>
    </source>
</evidence>
<keyword evidence="4" id="KW-0411">Iron-sulfur</keyword>
<evidence type="ECO:0000256" key="3">
    <source>
        <dbReference type="ARBA" id="ARBA00023004"/>
    </source>
</evidence>
<evidence type="ECO:0000256" key="2">
    <source>
        <dbReference type="ARBA" id="ARBA00022723"/>
    </source>
</evidence>
<dbReference type="PROSITE" id="PS51296">
    <property type="entry name" value="RIESKE"/>
    <property type="match status" value="1"/>
</dbReference>
<evidence type="ECO:0000256" key="1">
    <source>
        <dbReference type="ARBA" id="ARBA00022714"/>
    </source>
</evidence>
<evidence type="ECO:0000256" key="4">
    <source>
        <dbReference type="ARBA" id="ARBA00023014"/>
    </source>
</evidence>
<dbReference type="EMBL" id="JAOQIO010000007">
    <property type="protein sequence ID" value="MCU6791021.1"/>
    <property type="molecule type" value="Genomic_DNA"/>
</dbReference>
<protein>
    <submittedName>
        <fullName evidence="6">Rieske (2Fe-2S) protein</fullName>
    </submittedName>
</protein>
<dbReference type="InterPro" id="IPR036922">
    <property type="entry name" value="Rieske_2Fe-2S_sf"/>
</dbReference>
<dbReference type="InterPro" id="IPR017941">
    <property type="entry name" value="Rieske_2Fe-2S"/>
</dbReference>
<proteinExistence type="predicted"/>
<name>A0ABT2UAI2_9BACL</name>